<evidence type="ECO:0000259" key="1">
    <source>
        <dbReference type="Pfam" id="PF12697"/>
    </source>
</evidence>
<organism evidence="2 3">
    <name type="scientific">Nonomuraea aridisoli</name>
    <dbReference type="NCBI Taxonomy" id="2070368"/>
    <lineage>
        <taxon>Bacteria</taxon>
        <taxon>Bacillati</taxon>
        <taxon>Actinomycetota</taxon>
        <taxon>Actinomycetes</taxon>
        <taxon>Streptosporangiales</taxon>
        <taxon>Streptosporangiaceae</taxon>
        <taxon>Nonomuraea</taxon>
    </lineage>
</organism>
<dbReference type="PANTHER" id="PTHR37017">
    <property type="entry name" value="AB HYDROLASE-1 DOMAIN-CONTAINING PROTEIN-RELATED"/>
    <property type="match status" value="1"/>
</dbReference>
<feature type="domain" description="AB hydrolase-1" evidence="1">
    <location>
        <begin position="4"/>
        <end position="212"/>
    </location>
</feature>
<accession>A0A2W2E161</accession>
<evidence type="ECO:0000313" key="2">
    <source>
        <dbReference type="EMBL" id="PZG17722.1"/>
    </source>
</evidence>
<keyword evidence="3" id="KW-1185">Reference proteome</keyword>
<dbReference type="InterPro" id="IPR029058">
    <property type="entry name" value="AB_hydrolase_fold"/>
</dbReference>
<gene>
    <name evidence="2" type="ORF">C1J01_17275</name>
</gene>
<dbReference type="Pfam" id="PF12697">
    <property type="entry name" value="Abhydrolase_6"/>
    <property type="match status" value="1"/>
</dbReference>
<dbReference type="RefSeq" id="WP_111180003.1">
    <property type="nucleotide sequence ID" value="NZ_POUD01000063.1"/>
</dbReference>
<dbReference type="InterPro" id="IPR052897">
    <property type="entry name" value="Sec-Metab_Biosynth_Hydrolase"/>
</dbReference>
<dbReference type="PANTHER" id="PTHR37017:SF11">
    <property type="entry name" value="ESTERASE_LIPASE_THIOESTERASE DOMAIN-CONTAINING PROTEIN"/>
    <property type="match status" value="1"/>
</dbReference>
<dbReference type="OrthoDB" id="9814966at2"/>
<dbReference type="Gene3D" id="3.40.50.1820">
    <property type="entry name" value="alpha/beta hydrolase"/>
    <property type="match status" value="1"/>
</dbReference>
<proteinExistence type="predicted"/>
<dbReference type="Proteomes" id="UP000249304">
    <property type="component" value="Unassembled WGS sequence"/>
</dbReference>
<sequence>MTTVMLVHGAWHRPDCWAKLEPELRALGYDTRTPALLSSGDQPTAGMHDDAAVLAAELASIEGPVVVVGHSYGGIPVTEAAAGARNVQRLIYLAAYMPDKGQSMYDIHGVPEPEDMSGLFPLIDDPRNSLYGDLPDDEAEQLVGRLVEQTVRSFAEKVDAAAWRDIPSSFILTEQDKAIPPALQEQMAVHATELRRVPGSHSPFLARPRELAVLIDEIVRGA</sequence>
<dbReference type="InterPro" id="IPR000073">
    <property type="entry name" value="AB_hydrolase_1"/>
</dbReference>
<dbReference type="EMBL" id="POUD01000063">
    <property type="protein sequence ID" value="PZG17722.1"/>
    <property type="molecule type" value="Genomic_DNA"/>
</dbReference>
<dbReference type="AlphaFoldDB" id="A0A2W2E161"/>
<name>A0A2W2E161_9ACTN</name>
<reference evidence="2 3" key="1">
    <citation type="submission" date="2018-01" db="EMBL/GenBank/DDBJ databases">
        <title>Draft genome sequence of Nonomuraea sp. KC333.</title>
        <authorList>
            <person name="Sahin N."/>
            <person name="Saygin H."/>
            <person name="Ay H."/>
        </authorList>
    </citation>
    <scope>NUCLEOTIDE SEQUENCE [LARGE SCALE GENOMIC DNA]</scope>
    <source>
        <strain evidence="2 3">KC333</strain>
    </source>
</reference>
<dbReference type="SUPFAM" id="SSF53474">
    <property type="entry name" value="alpha/beta-Hydrolases"/>
    <property type="match status" value="1"/>
</dbReference>
<keyword evidence="2" id="KW-0378">Hydrolase</keyword>
<dbReference type="GO" id="GO:0016787">
    <property type="term" value="F:hydrolase activity"/>
    <property type="evidence" value="ECO:0007669"/>
    <property type="project" value="UniProtKB-KW"/>
</dbReference>
<evidence type="ECO:0000313" key="3">
    <source>
        <dbReference type="Proteomes" id="UP000249304"/>
    </source>
</evidence>
<comment type="caution">
    <text evidence="2">The sequence shown here is derived from an EMBL/GenBank/DDBJ whole genome shotgun (WGS) entry which is preliminary data.</text>
</comment>
<protein>
    <submittedName>
        <fullName evidence="2">Alpha/beta hydrolase</fullName>
    </submittedName>
</protein>